<dbReference type="InterPro" id="IPR018641">
    <property type="entry name" value="Trfase_1_rSAM/seldom-assoc"/>
</dbReference>
<dbReference type="Pfam" id="PF09837">
    <property type="entry name" value="DUF2064"/>
    <property type="match status" value="1"/>
</dbReference>
<organism evidence="1 2">
    <name type="scientific">Vibrio harveyi</name>
    <name type="common">Beneckea harveyi</name>
    <dbReference type="NCBI Taxonomy" id="669"/>
    <lineage>
        <taxon>Bacteria</taxon>
        <taxon>Pseudomonadati</taxon>
        <taxon>Pseudomonadota</taxon>
        <taxon>Gammaproteobacteria</taxon>
        <taxon>Vibrionales</taxon>
        <taxon>Vibrionaceae</taxon>
        <taxon>Vibrio</taxon>
    </lineage>
</organism>
<dbReference type="PANTHER" id="PTHR36529:SF1">
    <property type="entry name" value="GLYCOSYLTRANSFERASE"/>
    <property type="match status" value="1"/>
</dbReference>
<reference evidence="1 2" key="1">
    <citation type="submission" date="2018-08" db="EMBL/GenBank/DDBJ databases">
        <title>Vibrio harveyi strains pathogenic to white snook Centropomus viridis Lockington (1877) and potential probiotic bacteria.</title>
        <authorList>
            <person name="Soto-Rodriguez S."/>
            <person name="Gomez-Gil B."/>
            <person name="Lozano-Olvera R."/>
        </authorList>
    </citation>
    <scope>NUCLEOTIDE SEQUENCE [LARGE SCALE GENOMIC DNA]</scope>
    <source>
        <strain evidence="1 2">CAIM 1508</strain>
    </source>
</reference>
<keyword evidence="1" id="KW-0808">Transferase</keyword>
<proteinExistence type="predicted"/>
<dbReference type="InterPro" id="IPR029044">
    <property type="entry name" value="Nucleotide-diphossugar_trans"/>
</dbReference>
<dbReference type="SUPFAM" id="SSF53448">
    <property type="entry name" value="Nucleotide-diphospho-sugar transferases"/>
    <property type="match status" value="1"/>
</dbReference>
<dbReference type="AlphaFoldDB" id="A0A8B3DB42"/>
<dbReference type="PANTHER" id="PTHR36529">
    <property type="entry name" value="SLL1095 PROTEIN"/>
    <property type="match status" value="1"/>
</dbReference>
<evidence type="ECO:0000313" key="1">
    <source>
        <dbReference type="EMBL" id="RIV96959.1"/>
    </source>
</evidence>
<dbReference type="RefSeq" id="WP_147422169.1">
    <property type="nucleotide sequence ID" value="NZ_QOUW02000371.1"/>
</dbReference>
<protein>
    <submittedName>
        <fullName evidence="1">Glycosyltransferase</fullName>
    </submittedName>
</protein>
<dbReference type="Gene3D" id="3.90.550.10">
    <property type="entry name" value="Spore Coat Polysaccharide Biosynthesis Protein SpsA, Chain A"/>
    <property type="match status" value="1"/>
</dbReference>
<dbReference type="GO" id="GO:0016740">
    <property type="term" value="F:transferase activity"/>
    <property type="evidence" value="ECO:0007669"/>
    <property type="project" value="UniProtKB-KW"/>
</dbReference>
<comment type="caution">
    <text evidence="1">The sequence shown here is derived from an EMBL/GenBank/DDBJ whole genome shotgun (WGS) entry which is preliminary data.</text>
</comment>
<gene>
    <name evidence="1" type="ORF">DS957_029650</name>
</gene>
<sequence length="163" mass="18092">HTIKEAIDADIGPVELCVTPSYNDPLWLRFCIDKAIKVTDQIEGSLSEKLIDISKRAANEIVPFIIIGTDCPALDSTKLREVASCLNNNNVCIVPACDGGYVLIGLNQHHDSIFTDIPWSSNKVFSITLKRITNLCWSSVCFDALHDIDIVDDLKFLPPKFMS</sequence>
<dbReference type="Proteomes" id="UP000253437">
    <property type="component" value="Unassembled WGS sequence"/>
</dbReference>
<accession>A0A8B3DB42</accession>
<name>A0A8B3DB42_VIBHA</name>
<feature type="non-terminal residue" evidence="1">
    <location>
        <position position="1"/>
    </location>
</feature>
<dbReference type="EMBL" id="QOUW02000371">
    <property type="protein sequence ID" value="RIV96959.1"/>
    <property type="molecule type" value="Genomic_DNA"/>
</dbReference>
<evidence type="ECO:0000313" key="2">
    <source>
        <dbReference type="Proteomes" id="UP000253437"/>
    </source>
</evidence>